<dbReference type="EMBL" id="VDMO01000003">
    <property type="protein sequence ID" value="TNM72502.1"/>
    <property type="molecule type" value="Genomic_DNA"/>
</dbReference>
<evidence type="ECO:0000259" key="2">
    <source>
        <dbReference type="Pfam" id="PF13700"/>
    </source>
</evidence>
<reference evidence="3 4" key="1">
    <citation type="submission" date="2019-06" db="EMBL/GenBank/DDBJ databases">
        <title>Genome sequence of Deinococcus radiopugnans ATCC 19172.</title>
        <authorList>
            <person name="Maclea K.S."/>
            <person name="Maynard C.R."/>
        </authorList>
    </citation>
    <scope>NUCLEOTIDE SEQUENCE [LARGE SCALE GENOMIC DNA]</scope>
    <source>
        <strain evidence="3 4">ATCC 19172</strain>
    </source>
</reference>
<feature type="domain" description="DUF4158" evidence="2">
    <location>
        <begin position="2"/>
        <end position="41"/>
    </location>
</feature>
<evidence type="ECO:0000256" key="1">
    <source>
        <dbReference type="SAM" id="MobiDB-lite"/>
    </source>
</evidence>
<proteinExistence type="predicted"/>
<accession>A0A5C4Y9G8</accession>
<feature type="region of interest" description="Disordered" evidence="1">
    <location>
        <begin position="74"/>
        <end position="93"/>
    </location>
</feature>
<feature type="region of interest" description="Disordered" evidence="1">
    <location>
        <begin position="39"/>
        <end position="68"/>
    </location>
</feature>
<protein>
    <submittedName>
        <fullName evidence="3">DUF4158 domain-containing protein</fullName>
    </submittedName>
</protein>
<dbReference type="Proteomes" id="UP000313988">
    <property type="component" value="Unassembled WGS sequence"/>
</dbReference>
<name>A0A5C4Y9G8_9DEIO</name>
<sequence length="93" mass="9915">MLDSADLLLVRERRRDFNKPGCAVQLTVLRHLGRALRPREAPSTWPDNCGLTSPATRSTPPECRPGASTSPCCANGWGTPNSPGAREPSCATG</sequence>
<feature type="compositionally biased region" description="Polar residues" evidence="1">
    <location>
        <begin position="50"/>
        <end position="59"/>
    </location>
</feature>
<dbReference type="AlphaFoldDB" id="A0A5C4Y9G8"/>
<dbReference type="InterPro" id="IPR025296">
    <property type="entry name" value="DUF4158"/>
</dbReference>
<comment type="caution">
    <text evidence="3">The sequence shown here is derived from an EMBL/GenBank/DDBJ whole genome shotgun (WGS) entry which is preliminary data.</text>
</comment>
<evidence type="ECO:0000313" key="4">
    <source>
        <dbReference type="Proteomes" id="UP000313988"/>
    </source>
</evidence>
<evidence type="ECO:0000313" key="3">
    <source>
        <dbReference type="EMBL" id="TNM72502.1"/>
    </source>
</evidence>
<gene>
    <name evidence="3" type="ORF">FHR04_03265</name>
</gene>
<dbReference type="OrthoDB" id="3538665at2"/>
<organism evidence="3 4">
    <name type="scientific">Deinococcus radiopugnans ATCC 19172</name>
    <dbReference type="NCBI Taxonomy" id="585398"/>
    <lineage>
        <taxon>Bacteria</taxon>
        <taxon>Thermotogati</taxon>
        <taxon>Deinococcota</taxon>
        <taxon>Deinococci</taxon>
        <taxon>Deinococcales</taxon>
        <taxon>Deinococcaceae</taxon>
        <taxon>Deinococcus</taxon>
    </lineage>
</organism>
<dbReference type="Pfam" id="PF13700">
    <property type="entry name" value="DUF4158"/>
    <property type="match status" value="1"/>
</dbReference>